<dbReference type="AlphaFoldDB" id="A0A0K9I158"/>
<dbReference type="GO" id="GO:0003735">
    <property type="term" value="F:structural constituent of ribosome"/>
    <property type="evidence" value="ECO:0007669"/>
    <property type="project" value="InterPro"/>
</dbReference>
<evidence type="ECO:0000313" key="9">
    <source>
        <dbReference type="EMBL" id="KYD31930.1"/>
    </source>
</evidence>
<evidence type="ECO:0000313" key="8">
    <source>
        <dbReference type="EMBL" id="KYD27759.1"/>
    </source>
</evidence>
<evidence type="ECO:0000256" key="5">
    <source>
        <dbReference type="HAMAP-Rule" id="MF_01366"/>
    </source>
</evidence>
<dbReference type="InterPro" id="IPR023563">
    <property type="entry name" value="Ribosomal_uL13_CS"/>
</dbReference>
<evidence type="ECO:0000313" key="11">
    <source>
        <dbReference type="Proteomes" id="UP000075424"/>
    </source>
</evidence>
<dbReference type="NCBIfam" id="TIGR01066">
    <property type="entry name" value="rplM_bact"/>
    <property type="match status" value="1"/>
</dbReference>
<dbReference type="InterPro" id="IPR036899">
    <property type="entry name" value="Ribosomal_uL13_sf"/>
</dbReference>
<dbReference type="OrthoDB" id="9801330at2"/>
<comment type="similarity">
    <text evidence="1 5 6">Belongs to the universal ribosomal protein uL13 family.</text>
</comment>
<dbReference type="HAMAP" id="MF_01366">
    <property type="entry name" value="Ribosomal_uL13"/>
    <property type="match status" value="1"/>
</dbReference>
<dbReference type="InterPro" id="IPR005822">
    <property type="entry name" value="Ribosomal_uL13"/>
</dbReference>
<evidence type="ECO:0000313" key="12">
    <source>
        <dbReference type="Proteomes" id="UP000075517"/>
    </source>
</evidence>
<dbReference type="SUPFAM" id="SSF52161">
    <property type="entry name" value="Ribosomal protein L13"/>
    <property type="match status" value="1"/>
</dbReference>
<dbReference type="Proteomes" id="UP000075424">
    <property type="component" value="Unassembled WGS sequence"/>
</dbReference>
<dbReference type="Pfam" id="PF00572">
    <property type="entry name" value="Ribosomal_L13"/>
    <property type="match status" value="1"/>
</dbReference>
<dbReference type="PANTHER" id="PTHR11545:SF2">
    <property type="entry name" value="LARGE RIBOSOMAL SUBUNIT PROTEIN UL13M"/>
    <property type="match status" value="1"/>
</dbReference>
<evidence type="ECO:0000256" key="2">
    <source>
        <dbReference type="ARBA" id="ARBA00022980"/>
    </source>
</evidence>
<dbReference type="Proteomes" id="UP000266922">
    <property type="component" value="Unassembled WGS sequence"/>
</dbReference>
<dbReference type="RefSeq" id="WP_033017233.1">
    <property type="nucleotide sequence ID" value="NZ_CBCSGJ010000012.1"/>
</dbReference>
<dbReference type="FunFam" id="3.90.1180.10:FF:000001">
    <property type="entry name" value="50S ribosomal protein L13"/>
    <property type="match status" value="1"/>
</dbReference>
<proteinExistence type="inferred from homology"/>
<evidence type="ECO:0000256" key="6">
    <source>
        <dbReference type="RuleBase" id="RU003877"/>
    </source>
</evidence>
<dbReference type="EMBL" id="RCTJ01000009">
    <property type="protein sequence ID" value="RLQ14642.1"/>
    <property type="molecule type" value="Genomic_DNA"/>
</dbReference>
<comment type="subunit">
    <text evidence="5">Part of the 50S ribosomal subunit.</text>
</comment>
<reference evidence="10 13" key="2">
    <citation type="submission" date="2018-10" db="EMBL/GenBank/DDBJ databases">
        <title>Geobacillus stearothermophilus in processing lines of powdered infant formula.</title>
        <authorList>
            <person name="Rhee M.S."/>
            <person name="Choi I.-G."/>
            <person name="Cho T.J."/>
            <person name="Park B."/>
        </authorList>
    </citation>
    <scope>NUCLEOTIDE SEQUENCE [LARGE SCALE GENOMIC DNA]</scope>
    <source>
        <strain evidence="10 13">FHS-PPGT130</strain>
    </source>
</reference>
<dbReference type="InterPro" id="IPR005823">
    <property type="entry name" value="Ribosomal_uL13_bac-type"/>
</dbReference>
<dbReference type="GO" id="GO:0017148">
    <property type="term" value="P:negative regulation of translation"/>
    <property type="evidence" value="ECO:0007669"/>
    <property type="project" value="TreeGrafter"/>
</dbReference>
<dbReference type="PROSITE" id="PS00783">
    <property type="entry name" value="RIBOSOMAL_L13"/>
    <property type="match status" value="1"/>
</dbReference>
<dbReference type="PATRIC" id="fig|1422.14.peg.2140"/>
<dbReference type="CDD" id="cd00392">
    <property type="entry name" value="Ribosomal_L13"/>
    <property type="match status" value="1"/>
</dbReference>
<dbReference type="Proteomes" id="UP000075517">
    <property type="component" value="Unassembled WGS sequence"/>
</dbReference>
<evidence type="ECO:0000256" key="7">
    <source>
        <dbReference type="RuleBase" id="RU003878"/>
    </source>
</evidence>
<dbReference type="PIRSF" id="PIRSF002181">
    <property type="entry name" value="Ribosomal_L13"/>
    <property type="match status" value="1"/>
</dbReference>
<accession>A0A0K9I158</accession>
<dbReference type="Gene3D" id="3.90.1180.10">
    <property type="entry name" value="Ribosomal protein L13"/>
    <property type="match status" value="1"/>
</dbReference>
<name>A0A0K9I158_GEOSE</name>
<comment type="function">
    <text evidence="5 7">This protein is one of the early assembly proteins of the 50S ribosomal subunit, although it is not seen to bind rRNA by itself. It is important during the early stages of 50S assembly.</text>
</comment>
<reference evidence="11 12" key="1">
    <citation type="submission" date="2016-01" db="EMBL/GenBank/DDBJ databases">
        <title>Draft Genome Sequences of Seven Thermophilic Sporeformers Isolated from Foods.</title>
        <authorList>
            <person name="Berendsen E.M."/>
            <person name="Wells-Bennik M.H."/>
            <person name="Krawcyk A.O."/>
            <person name="De Jong A."/>
            <person name="Holsappel S."/>
            <person name="Eijlander R.T."/>
            <person name="Kuipers O.P."/>
        </authorList>
    </citation>
    <scope>NUCLEOTIDE SEQUENCE [LARGE SCALE GENOMIC DNA]</scope>
    <source>
        <strain evidence="8 11">B4109</strain>
        <strain evidence="9 12">B4114</strain>
    </source>
</reference>
<comment type="caution">
    <text evidence="8">The sequence shown here is derived from an EMBL/GenBank/DDBJ whole genome shotgun (WGS) entry which is preliminary data.</text>
</comment>
<dbReference type="GeneID" id="89612867"/>
<evidence type="ECO:0000256" key="1">
    <source>
        <dbReference type="ARBA" id="ARBA00006227"/>
    </source>
</evidence>
<evidence type="ECO:0000256" key="4">
    <source>
        <dbReference type="ARBA" id="ARBA00035201"/>
    </source>
</evidence>
<keyword evidence="3 5" id="KW-0687">Ribonucleoprotein</keyword>
<organism evidence="8 11">
    <name type="scientific">Geobacillus stearothermophilus</name>
    <name type="common">Bacillus stearothermophilus</name>
    <dbReference type="NCBI Taxonomy" id="1422"/>
    <lineage>
        <taxon>Bacteria</taxon>
        <taxon>Bacillati</taxon>
        <taxon>Bacillota</taxon>
        <taxon>Bacilli</taxon>
        <taxon>Bacillales</taxon>
        <taxon>Anoxybacillaceae</taxon>
        <taxon>Geobacillus</taxon>
    </lineage>
</organism>
<dbReference type="PANTHER" id="PTHR11545">
    <property type="entry name" value="RIBOSOMAL PROTEIN L13"/>
    <property type="match status" value="1"/>
</dbReference>
<dbReference type="EMBL" id="LQYY01000136">
    <property type="protein sequence ID" value="KYD31930.1"/>
    <property type="molecule type" value="Genomic_DNA"/>
</dbReference>
<dbReference type="EMBL" id="LQYV01000037">
    <property type="protein sequence ID" value="KYD27759.1"/>
    <property type="molecule type" value="Genomic_DNA"/>
</dbReference>
<dbReference type="GO" id="GO:0006412">
    <property type="term" value="P:translation"/>
    <property type="evidence" value="ECO:0007669"/>
    <property type="project" value="UniProtKB-UniRule"/>
</dbReference>
<protein>
    <recommendedName>
        <fullName evidence="4 5">Large ribosomal subunit protein uL13</fullName>
    </recommendedName>
</protein>
<dbReference type="GO" id="GO:0022625">
    <property type="term" value="C:cytosolic large ribosomal subunit"/>
    <property type="evidence" value="ECO:0007669"/>
    <property type="project" value="TreeGrafter"/>
</dbReference>
<keyword evidence="2 5" id="KW-0689">Ribosomal protein</keyword>
<gene>
    <name evidence="5 7" type="primary">rplM</name>
    <name evidence="8" type="ORF">B4109_0159</name>
    <name evidence="9" type="ORF">B4114_0152</name>
    <name evidence="10" type="ORF">D9548_04785</name>
</gene>
<dbReference type="GO" id="GO:0003729">
    <property type="term" value="F:mRNA binding"/>
    <property type="evidence" value="ECO:0007669"/>
    <property type="project" value="UniProtKB-ARBA"/>
</dbReference>
<evidence type="ECO:0000313" key="10">
    <source>
        <dbReference type="EMBL" id="RLQ14642.1"/>
    </source>
</evidence>
<evidence type="ECO:0000313" key="13">
    <source>
        <dbReference type="Proteomes" id="UP000266922"/>
    </source>
</evidence>
<sequence length="145" mass="16601">MRTTYMAKPNEVERKWYVVDAAGKTLGRLASEVAALLRGKHKPTFTPHVDCGDHVIVINADKVELTGKKLTKKLYYRHSLYPGGLKVRTALEMRTNYPEKMIERAVRGMLPKGSLGRQMFKKLHVYRGSEHPHQAQKPEVYELRG</sequence>
<evidence type="ECO:0000256" key="3">
    <source>
        <dbReference type="ARBA" id="ARBA00023274"/>
    </source>
</evidence>